<evidence type="ECO:0000256" key="1">
    <source>
        <dbReference type="SAM" id="Coils"/>
    </source>
</evidence>
<dbReference type="InterPro" id="IPR000477">
    <property type="entry name" value="RT_dom"/>
</dbReference>
<name>A0ABR1D0K1_NECAM</name>
<dbReference type="PANTHER" id="PTHR35450">
    <property type="entry name" value="REVERSE TRANSCRIPTASE DOMAIN-CONTAINING PROTEIN"/>
    <property type="match status" value="1"/>
</dbReference>
<dbReference type="PANTHER" id="PTHR35450:SF2">
    <property type="entry name" value="REVERSE TRANSCRIPTASE DOMAIN-CONTAINING PROTEIN"/>
    <property type="match status" value="1"/>
</dbReference>
<evidence type="ECO:0000259" key="2">
    <source>
        <dbReference type="PROSITE" id="PS50878"/>
    </source>
</evidence>
<dbReference type="SUPFAM" id="SSF56672">
    <property type="entry name" value="DNA/RNA polymerases"/>
    <property type="match status" value="1"/>
</dbReference>
<keyword evidence="4" id="KW-1185">Reference proteome</keyword>
<dbReference type="Pfam" id="PF00078">
    <property type="entry name" value="RVT_1"/>
    <property type="match status" value="1"/>
</dbReference>
<feature type="domain" description="Reverse transcriptase" evidence="2">
    <location>
        <begin position="396"/>
        <end position="683"/>
    </location>
</feature>
<dbReference type="PROSITE" id="PS50878">
    <property type="entry name" value="RT_POL"/>
    <property type="match status" value="1"/>
</dbReference>
<proteinExistence type="predicted"/>
<dbReference type="CDD" id="cd01650">
    <property type="entry name" value="RT_nLTR_like"/>
    <property type="match status" value="1"/>
</dbReference>
<organism evidence="3 4">
    <name type="scientific">Necator americanus</name>
    <name type="common">Human hookworm</name>
    <dbReference type="NCBI Taxonomy" id="51031"/>
    <lineage>
        <taxon>Eukaryota</taxon>
        <taxon>Metazoa</taxon>
        <taxon>Ecdysozoa</taxon>
        <taxon>Nematoda</taxon>
        <taxon>Chromadorea</taxon>
        <taxon>Rhabditida</taxon>
        <taxon>Rhabditina</taxon>
        <taxon>Rhabditomorpha</taxon>
        <taxon>Strongyloidea</taxon>
        <taxon>Ancylostomatidae</taxon>
        <taxon>Bunostominae</taxon>
        <taxon>Necator</taxon>
    </lineage>
</organism>
<evidence type="ECO:0000313" key="3">
    <source>
        <dbReference type="EMBL" id="KAK6743468.1"/>
    </source>
</evidence>
<comment type="caution">
    <text evidence="3">The sequence shown here is derived from an EMBL/GenBank/DDBJ whole genome shotgun (WGS) entry which is preliminary data.</text>
</comment>
<reference evidence="3 4" key="1">
    <citation type="submission" date="2023-08" db="EMBL/GenBank/DDBJ databases">
        <title>A Necator americanus chromosomal reference genome.</title>
        <authorList>
            <person name="Ilik V."/>
            <person name="Petrzelkova K.J."/>
            <person name="Pardy F."/>
            <person name="Fuh T."/>
            <person name="Niatou-Singa F.S."/>
            <person name="Gouil Q."/>
            <person name="Baker L."/>
            <person name="Ritchie M.E."/>
            <person name="Jex A.R."/>
            <person name="Gazzola D."/>
            <person name="Li H."/>
            <person name="Toshio Fujiwara R."/>
            <person name="Zhan B."/>
            <person name="Aroian R.V."/>
            <person name="Pafco B."/>
            <person name="Schwarz E.M."/>
        </authorList>
    </citation>
    <scope>NUCLEOTIDE SEQUENCE [LARGE SCALE GENOMIC DNA]</scope>
    <source>
        <strain evidence="3 4">Aroian</strain>
        <tissue evidence="3">Whole animal</tissue>
    </source>
</reference>
<feature type="coiled-coil region" evidence="1">
    <location>
        <begin position="319"/>
        <end position="353"/>
    </location>
</feature>
<accession>A0ABR1D0K1</accession>
<sequence length="953" mass="107949">MKAPKGKCKCVPAVERAIHAVRLDGNLMMTGSTSHRAADASYEPSAQRARQGGRKLWLACELQKLEREVERHRLKDGSKRIRWAPLAEAWERSRHPDDAKRTVAALKAAYAKLSRNILPGTEARVPFVVGEQGVEDPTGGGNPTQVDSSFPDVGGGDPASAISEARVIASRTLESKELLLQKFEKFYSIAIADHDRVPVRRPKGEIPKELLEIGNGILATKVPETFSNGKQYLARLNAAVYAIARAIAATADEMTRDGDAVDRNRTLMEAIESRRILIANISTLTNELHRRKAWKRKERTWPPSRKYLLFAEMHDVSSGAKLRRKLRELKDRLATYRGARQALSNKSEELNEEEWRSLYSKVKPWKATGPDGIQGFWWKHLEVARTRLTYWCRKALVKPRKVVPSWMCEARVVLIPKELKRDQSSRGPGDFRPIACLNVCYKILSASMSFRILRTVGDRFPSEQIALRKGVWSCTHAHILDQTIIKDALRHKKELHMLWVDLTKAFDSLSHGAIKWTIKQWGVPSDLRRTLSVLMSMQSVRYYGFTNGKLVRSRRLRIRNGLMQGDSLSPLLFCLAIGPVSSWIRKEIEPYQTRTGIGHRSDGVLEAGHILYMDDLKVYSPSWEDMVKARYGIQRMFGSLGLELNARKCATRSLNCAIAGTAQLDTIPILGASEFYKYLGAEQNSLICLGELWNRVENAAKVVAKRLFDSDLTVRQMINGYNQVVIPKLKYAISCVIFGAGKLSTLKKCARQFDCDIRKAMADSHLRFKSSCTGRLYTDKELGGLGVKSVEEELDRSIAYSWCYLASNTDLLVSYELAESLRSSHKRSLTSDFRKVLETNGLDGRIRRTIMLDYVLKRNLPQADIRKARAVWEVDFDSDHRPVLLRLKKWFHKSRGLPTQEKIDMAGLNVEECRTNFRQRMSIHVGVQTRKKPCDANSLTKCTQDAAKETLPV</sequence>
<keyword evidence="1" id="KW-0175">Coiled coil</keyword>
<dbReference type="InterPro" id="IPR043502">
    <property type="entry name" value="DNA/RNA_pol_sf"/>
</dbReference>
<evidence type="ECO:0000313" key="4">
    <source>
        <dbReference type="Proteomes" id="UP001303046"/>
    </source>
</evidence>
<dbReference type="Proteomes" id="UP001303046">
    <property type="component" value="Unassembled WGS sequence"/>
</dbReference>
<gene>
    <name evidence="3" type="primary">Necator_chrIII.g11386</name>
    <name evidence="3" type="ORF">RB195_010621</name>
</gene>
<protein>
    <recommendedName>
        <fullName evidence="2">Reverse transcriptase domain-containing protein</fullName>
    </recommendedName>
</protein>
<dbReference type="EMBL" id="JAVFWL010000003">
    <property type="protein sequence ID" value="KAK6743468.1"/>
    <property type="molecule type" value="Genomic_DNA"/>
</dbReference>